<dbReference type="Proteomes" id="UP000291343">
    <property type="component" value="Unassembled WGS sequence"/>
</dbReference>
<dbReference type="EMBL" id="QKKF02004072">
    <property type="protein sequence ID" value="RZF47524.1"/>
    <property type="molecule type" value="Genomic_DNA"/>
</dbReference>
<organism evidence="1 2">
    <name type="scientific">Laodelphax striatellus</name>
    <name type="common">Small brown planthopper</name>
    <name type="synonym">Delphax striatella</name>
    <dbReference type="NCBI Taxonomy" id="195883"/>
    <lineage>
        <taxon>Eukaryota</taxon>
        <taxon>Metazoa</taxon>
        <taxon>Ecdysozoa</taxon>
        <taxon>Arthropoda</taxon>
        <taxon>Hexapoda</taxon>
        <taxon>Insecta</taxon>
        <taxon>Pterygota</taxon>
        <taxon>Neoptera</taxon>
        <taxon>Paraneoptera</taxon>
        <taxon>Hemiptera</taxon>
        <taxon>Auchenorrhyncha</taxon>
        <taxon>Fulgoroidea</taxon>
        <taxon>Delphacidae</taxon>
        <taxon>Criomorphinae</taxon>
        <taxon>Laodelphax</taxon>
    </lineage>
</organism>
<name>A0A482XPI8_LAOST</name>
<evidence type="ECO:0000313" key="1">
    <source>
        <dbReference type="EMBL" id="RZF47524.1"/>
    </source>
</evidence>
<dbReference type="AlphaFoldDB" id="A0A482XPI8"/>
<reference evidence="1 2" key="1">
    <citation type="journal article" date="2017" name="Gigascience">
        <title>Genome sequence of the small brown planthopper, Laodelphax striatellus.</title>
        <authorList>
            <person name="Zhu J."/>
            <person name="Jiang F."/>
            <person name="Wang X."/>
            <person name="Yang P."/>
            <person name="Bao Y."/>
            <person name="Zhao W."/>
            <person name="Wang W."/>
            <person name="Lu H."/>
            <person name="Wang Q."/>
            <person name="Cui N."/>
            <person name="Li J."/>
            <person name="Chen X."/>
            <person name="Luo L."/>
            <person name="Yu J."/>
            <person name="Kang L."/>
            <person name="Cui F."/>
        </authorList>
    </citation>
    <scope>NUCLEOTIDE SEQUENCE [LARGE SCALE GENOMIC DNA]</scope>
    <source>
        <strain evidence="1">Lst14</strain>
    </source>
</reference>
<dbReference type="InParanoid" id="A0A482XPI8"/>
<feature type="non-terminal residue" evidence="1">
    <location>
        <position position="1"/>
    </location>
</feature>
<comment type="caution">
    <text evidence="1">The sequence shown here is derived from an EMBL/GenBank/DDBJ whole genome shotgun (WGS) entry which is preliminary data.</text>
</comment>
<protein>
    <submittedName>
        <fullName evidence="1">Uncharacterized protein</fullName>
    </submittedName>
</protein>
<keyword evidence="2" id="KW-1185">Reference proteome</keyword>
<accession>A0A482XPI8</accession>
<sequence length="103" mass="12042">LKNVAQIEVSYLPLPDSDKLMKTILKENGLTIEVGSPHEEILNIHHVNCDQNFGVDYTDKQRYVTRILKNHISTDAKGEYIHPKQMSYVEIYECFDIDFELWT</sequence>
<evidence type="ECO:0000313" key="2">
    <source>
        <dbReference type="Proteomes" id="UP000291343"/>
    </source>
</evidence>
<proteinExistence type="predicted"/>
<gene>
    <name evidence="1" type="ORF">LSTR_LSTR017088</name>
</gene>
<feature type="non-terminal residue" evidence="1">
    <location>
        <position position="103"/>
    </location>
</feature>